<dbReference type="InterPro" id="IPR052243">
    <property type="entry name" value="Mito_inner_membrane_organizer"/>
</dbReference>
<feature type="compositionally biased region" description="Basic and acidic residues" evidence="2">
    <location>
        <begin position="12"/>
        <end position="21"/>
    </location>
</feature>
<evidence type="ECO:0000313" key="4">
    <source>
        <dbReference type="EMBL" id="EFA83820.1"/>
    </source>
</evidence>
<dbReference type="EMBL" id="ADBJ01000010">
    <property type="protein sequence ID" value="EFA83820.1"/>
    <property type="molecule type" value="Genomic_DNA"/>
</dbReference>
<dbReference type="InterPro" id="IPR036869">
    <property type="entry name" value="J_dom_sf"/>
</dbReference>
<feature type="region of interest" description="Disordered" evidence="2">
    <location>
        <begin position="1"/>
        <end position="37"/>
    </location>
</feature>
<evidence type="ECO:0000259" key="3">
    <source>
        <dbReference type="PROSITE" id="PS50076"/>
    </source>
</evidence>
<feature type="compositionally biased region" description="Acidic residues" evidence="2">
    <location>
        <begin position="1"/>
        <end position="11"/>
    </location>
</feature>
<organism evidence="4 5">
    <name type="scientific">Heterostelium pallidum (strain ATCC 26659 / Pp 5 / PN500)</name>
    <name type="common">Cellular slime mold</name>
    <name type="synonym">Polysphondylium pallidum</name>
    <dbReference type="NCBI Taxonomy" id="670386"/>
    <lineage>
        <taxon>Eukaryota</taxon>
        <taxon>Amoebozoa</taxon>
        <taxon>Evosea</taxon>
        <taxon>Eumycetozoa</taxon>
        <taxon>Dictyostelia</taxon>
        <taxon>Acytosteliales</taxon>
        <taxon>Acytosteliaceae</taxon>
        <taxon>Heterostelium</taxon>
    </lineage>
</organism>
<dbReference type="Proteomes" id="UP000001396">
    <property type="component" value="Unassembled WGS sequence"/>
</dbReference>
<dbReference type="SUPFAM" id="SSF46565">
    <property type="entry name" value="Chaperone J-domain"/>
    <property type="match status" value="1"/>
</dbReference>
<proteinExistence type="predicted"/>
<keyword evidence="1" id="KW-0143">Chaperone</keyword>
<feature type="domain" description="J" evidence="3">
    <location>
        <begin position="40"/>
        <end position="108"/>
    </location>
</feature>
<dbReference type="Pfam" id="PF11875">
    <property type="entry name" value="DnaJ-like_C11_C"/>
    <property type="match status" value="1"/>
</dbReference>
<gene>
    <name evidence="4" type="ORF">PPL_02888</name>
</gene>
<dbReference type="InterPro" id="IPR001623">
    <property type="entry name" value="DnaJ_domain"/>
</dbReference>
<dbReference type="RefSeq" id="XP_020435937.1">
    <property type="nucleotide sequence ID" value="XM_020573865.1"/>
</dbReference>
<protein>
    <submittedName>
        <fullName evidence="4">DNAJ heat shock N-terminal domain-containing protein</fullName>
    </submittedName>
</protein>
<keyword evidence="5" id="KW-1185">Reference proteome</keyword>
<dbReference type="STRING" id="670386.D3B3C2"/>
<dbReference type="PRINTS" id="PR00625">
    <property type="entry name" value="JDOMAIN"/>
</dbReference>
<dbReference type="GO" id="GO:0042407">
    <property type="term" value="P:cristae formation"/>
    <property type="evidence" value="ECO:0007669"/>
    <property type="project" value="TreeGrafter"/>
</dbReference>
<feature type="compositionally biased region" description="Acidic residues" evidence="2">
    <location>
        <begin position="22"/>
        <end position="37"/>
    </location>
</feature>
<keyword evidence="4" id="KW-0346">Stress response</keyword>
<dbReference type="PANTHER" id="PTHR44157">
    <property type="entry name" value="DNAJ HOMOLOG SUBFAMILY C MEMBER 11"/>
    <property type="match status" value="1"/>
</dbReference>
<dbReference type="PANTHER" id="PTHR44157:SF1">
    <property type="entry name" value="DNAJ HOMOLOG SUBFAMILY C MEMBER 11"/>
    <property type="match status" value="1"/>
</dbReference>
<dbReference type="FunCoup" id="D3B3C2">
    <property type="interactions" value="116"/>
</dbReference>
<dbReference type="SMART" id="SM00271">
    <property type="entry name" value="DnaJ"/>
    <property type="match status" value="1"/>
</dbReference>
<evidence type="ECO:0000256" key="1">
    <source>
        <dbReference type="ARBA" id="ARBA00023186"/>
    </source>
</evidence>
<dbReference type="AlphaFoldDB" id="D3B3C2"/>
<dbReference type="GeneID" id="31358411"/>
<evidence type="ECO:0000313" key="5">
    <source>
        <dbReference type="Proteomes" id="UP000001396"/>
    </source>
</evidence>
<dbReference type="InParanoid" id="D3B3C2"/>
<dbReference type="InterPro" id="IPR024586">
    <property type="entry name" value="DnaJ-like_C11_C"/>
</dbReference>
<comment type="caution">
    <text evidence="4">The sequence shown here is derived from an EMBL/GenBank/DDBJ whole genome shotgun (WGS) entry which is preliminary data.</text>
</comment>
<evidence type="ECO:0000256" key="2">
    <source>
        <dbReference type="SAM" id="MobiDB-lite"/>
    </source>
</evidence>
<dbReference type="Pfam" id="PF00226">
    <property type="entry name" value="DnaJ"/>
    <property type="match status" value="1"/>
</dbReference>
<dbReference type="PROSITE" id="PS50076">
    <property type="entry name" value="DNAJ_2"/>
    <property type="match status" value="1"/>
</dbReference>
<name>D3B3C2_HETP5</name>
<dbReference type="Gene3D" id="1.10.287.110">
    <property type="entry name" value="DnaJ domain"/>
    <property type="match status" value="1"/>
</dbReference>
<accession>D3B3C2</accession>
<dbReference type="CDD" id="cd06257">
    <property type="entry name" value="DnaJ"/>
    <property type="match status" value="1"/>
</dbReference>
<dbReference type="GO" id="GO:0005739">
    <property type="term" value="C:mitochondrion"/>
    <property type="evidence" value="ECO:0007669"/>
    <property type="project" value="GOC"/>
</dbReference>
<reference evidence="4 5" key="1">
    <citation type="journal article" date="2011" name="Genome Res.">
        <title>Phylogeny-wide analysis of social amoeba genomes highlights ancient origins for complex intercellular communication.</title>
        <authorList>
            <person name="Heidel A.J."/>
            <person name="Lawal H.M."/>
            <person name="Felder M."/>
            <person name="Schilde C."/>
            <person name="Helps N.R."/>
            <person name="Tunggal B."/>
            <person name="Rivero F."/>
            <person name="John U."/>
            <person name="Schleicher M."/>
            <person name="Eichinger L."/>
            <person name="Platzer M."/>
            <person name="Noegel A.A."/>
            <person name="Schaap P."/>
            <person name="Gloeckner G."/>
        </authorList>
    </citation>
    <scope>NUCLEOTIDE SEQUENCE [LARGE SCALE GENOMIC DNA]</scope>
    <source>
        <strain evidence="5">ATCC 26659 / Pp 5 / PN500</strain>
    </source>
</reference>
<dbReference type="OMA" id="QLDKHTM"/>
<sequence length="560" mass="62741">MNDQFDSDDENELNKKKFGDAHDDEDDNFDEDGDPTENIDYYAVLNVPRDASASDIQNAYRKLAMTYHPDKHQSEELRQLSQHKFAMIKRAKEVLSDEKERAIYDNYGVAGLENAQSIIKSTTSVESLLAKFARANEAMKEERLLNFFNGHGYQAMSVAIVPEYNSCFIKKISTTQSFKINSSKLGTLEVSPTVIKRRYDSNFECRATHKKVMFNRVQMITSLHYSETLPILSSIGFKGIIGHNIRAHIASTQAITYLKPLDISGSLSKSLSPTTEARISAHASPIAGQIGFSISRNIENRILGCDVMVASHSGVTASISRQLPISKKTVLGVSISTNNQHFGGVTASISRRISPVLQFSFSLAMDTKKYVYSIGVHHKYQSFEIPIPIYTDVHWLTSVLFFTVPSVIGAVIKLLVIDPLSRRSDQARLAARKEKHAEAIGESRRRAAIDVQLMKPTVDKKIANEKSKNGLIIQEAVYGVLNGSTPDQQIDVTIALQYIVEDSKLELYPNKKSDMLGFYDPCIGEHKQLRVSYFFQGKLHQVTVNDEDLLRMPLKSHLVK</sequence>